<feature type="transmembrane region" description="Helical" evidence="1">
    <location>
        <begin position="202"/>
        <end position="228"/>
    </location>
</feature>
<gene>
    <name evidence="2" type="ORF">H9980_09500</name>
</gene>
<reference evidence="2" key="2">
    <citation type="submission" date="2021-04" db="EMBL/GenBank/DDBJ databases">
        <authorList>
            <person name="Gilroy R."/>
        </authorList>
    </citation>
    <scope>NUCLEOTIDE SEQUENCE</scope>
    <source>
        <strain evidence="2">ChiGjej1B1-14440</strain>
    </source>
</reference>
<feature type="transmembrane region" description="Helical" evidence="1">
    <location>
        <begin position="248"/>
        <end position="269"/>
    </location>
</feature>
<comment type="caution">
    <text evidence="2">The sequence shown here is derived from an EMBL/GenBank/DDBJ whole genome shotgun (WGS) entry which is preliminary data.</text>
</comment>
<keyword evidence="1" id="KW-1133">Transmembrane helix</keyword>
<keyword evidence="1" id="KW-0812">Transmembrane</keyword>
<name>A0A9D1XMZ9_9FIRM</name>
<proteinExistence type="predicted"/>
<evidence type="ECO:0000256" key="1">
    <source>
        <dbReference type="SAM" id="Phobius"/>
    </source>
</evidence>
<accession>A0A9D1XMZ9</accession>
<dbReference type="AlphaFoldDB" id="A0A9D1XMZ9"/>
<sequence>MKKFVSVVLAIIMVGLVVLLCINISIKSMAAKTVSNAVVANETTDQIQQVITENFPNVTDDQIQQIQEVISTSSSINSFTDDLLNQITEATLNGEQVDTVSIMNQLSQVFVDNVAQIEQVIDQDITDEQIQIVQERLTDQNGALQTKINEVVDSVQSGSTSTTEFLQTYQTVSSMAVRVGCIIGIIVCIVLIGLLNRSLYDWSIYAGVVAIVSAIIIGLFAPLVVNAIEFTIGLRVLNMSIDIPVSMLRVEGIVLGVIGIILIVAYIILSRKFPKYEKSYY</sequence>
<evidence type="ECO:0000313" key="2">
    <source>
        <dbReference type="EMBL" id="HIX82186.1"/>
    </source>
</evidence>
<dbReference type="Proteomes" id="UP000886724">
    <property type="component" value="Unassembled WGS sequence"/>
</dbReference>
<organism evidence="2 3">
    <name type="scientific">Candidatus Erysipelatoclostridium merdavium</name>
    <dbReference type="NCBI Taxonomy" id="2838566"/>
    <lineage>
        <taxon>Bacteria</taxon>
        <taxon>Bacillati</taxon>
        <taxon>Bacillota</taxon>
        <taxon>Erysipelotrichia</taxon>
        <taxon>Erysipelotrichales</taxon>
        <taxon>Erysipelotrichales incertae sedis</taxon>
    </lineage>
</organism>
<keyword evidence="1" id="KW-0472">Membrane</keyword>
<evidence type="ECO:0000313" key="3">
    <source>
        <dbReference type="Proteomes" id="UP000886724"/>
    </source>
</evidence>
<reference evidence="2" key="1">
    <citation type="journal article" date="2021" name="PeerJ">
        <title>Extensive microbial diversity within the chicken gut microbiome revealed by metagenomics and culture.</title>
        <authorList>
            <person name="Gilroy R."/>
            <person name="Ravi A."/>
            <person name="Getino M."/>
            <person name="Pursley I."/>
            <person name="Horton D.L."/>
            <person name="Alikhan N.F."/>
            <person name="Baker D."/>
            <person name="Gharbi K."/>
            <person name="Hall N."/>
            <person name="Watson M."/>
            <person name="Adriaenssens E.M."/>
            <person name="Foster-Nyarko E."/>
            <person name="Jarju S."/>
            <person name="Secka A."/>
            <person name="Antonio M."/>
            <person name="Oren A."/>
            <person name="Chaudhuri R.R."/>
            <person name="La Ragione R."/>
            <person name="Hildebrand F."/>
            <person name="Pallen M.J."/>
        </authorList>
    </citation>
    <scope>NUCLEOTIDE SEQUENCE</scope>
    <source>
        <strain evidence="2">ChiGjej1B1-14440</strain>
    </source>
</reference>
<protein>
    <submittedName>
        <fullName evidence="2">Uncharacterized protein</fullName>
    </submittedName>
</protein>
<dbReference type="EMBL" id="DXET01000214">
    <property type="protein sequence ID" value="HIX82186.1"/>
    <property type="molecule type" value="Genomic_DNA"/>
</dbReference>
<feature type="transmembrane region" description="Helical" evidence="1">
    <location>
        <begin position="175"/>
        <end position="195"/>
    </location>
</feature>